<organism evidence="3 4">
    <name type="scientific">Chelativorans salis</name>
    <dbReference type="NCBI Taxonomy" id="2978478"/>
    <lineage>
        <taxon>Bacteria</taxon>
        <taxon>Pseudomonadati</taxon>
        <taxon>Pseudomonadota</taxon>
        <taxon>Alphaproteobacteria</taxon>
        <taxon>Hyphomicrobiales</taxon>
        <taxon>Phyllobacteriaceae</taxon>
        <taxon>Chelativorans</taxon>
    </lineage>
</organism>
<dbReference type="InterPro" id="IPR029058">
    <property type="entry name" value="AB_hydrolase_fold"/>
</dbReference>
<dbReference type="GO" id="GO:0016787">
    <property type="term" value="F:hydrolase activity"/>
    <property type="evidence" value="ECO:0007669"/>
    <property type="project" value="UniProtKB-KW"/>
</dbReference>
<sequence>MPLRLDPADLAEARHLNRKLAWMPKFRPRGRIKAFLMQGVMRAQQLRPQPYLQRLDVRVEMREVVFDGGRILVRILRPNTRPKGIYLDIHGGAWIVGNARCDDPCNAMIAAECGMAVVSVEYRLALDNRLDLCIEDCRKVAFWLVENCMSEFGTDRIVIGGESAGAHLAACALLALRDAGQASRLAGAVLFYGAYDLSGSPSLRAAGPETLVLHGPSAFRNLKRLTADRSDVERRRPDISPLYADLAGLPPALFLVGALDPLLDDTLQMAERWNAANGNAELTVVPEAPHAFNRLKTSIAVKTNAYVRRWVNRRLEMLTTIRTDKVA</sequence>
<comment type="caution">
    <text evidence="3">The sequence shown here is derived from an EMBL/GenBank/DDBJ whole genome shotgun (WGS) entry which is preliminary data.</text>
</comment>
<evidence type="ECO:0000256" key="1">
    <source>
        <dbReference type="ARBA" id="ARBA00022801"/>
    </source>
</evidence>
<proteinExistence type="predicted"/>
<dbReference type="Proteomes" id="UP001320831">
    <property type="component" value="Unassembled WGS sequence"/>
</dbReference>
<keyword evidence="4" id="KW-1185">Reference proteome</keyword>
<evidence type="ECO:0000313" key="3">
    <source>
        <dbReference type="EMBL" id="MCT7378452.1"/>
    </source>
</evidence>
<dbReference type="PANTHER" id="PTHR48081">
    <property type="entry name" value="AB HYDROLASE SUPERFAMILY PROTEIN C4A8.06C"/>
    <property type="match status" value="1"/>
</dbReference>
<dbReference type="RefSeq" id="WP_260907411.1">
    <property type="nucleotide sequence ID" value="NZ_JAOCZP010000014.1"/>
</dbReference>
<name>A0ABT2LV92_9HYPH</name>
<accession>A0ABT2LV92</accession>
<feature type="domain" description="Alpha/beta hydrolase fold-3" evidence="2">
    <location>
        <begin position="87"/>
        <end position="292"/>
    </location>
</feature>
<dbReference type="SUPFAM" id="SSF53474">
    <property type="entry name" value="alpha/beta-Hydrolases"/>
    <property type="match status" value="1"/>
</dbReference>
<reference evidence="3 4" key="1">
    <citation type="submission" date="2022-09" db="EMBL/GenBank/DDBJ databases">
        <title>Chelativorans salina sp. nov., a novel slightly halophilic bacterium isolated from a saline lake sediment enrichment.</title>
        <authorList>
            <person name="Gao L."/>
            <person name="Fang B.-Z."/>
            <person name="Li W.-J."/>
        </authorList>
    </citation>
    <scope>NUCLEOTIDE SEQUENCE [LARGE SCALE GENOMIC DNA]</scope>
    <source>
        <strain evidence="3 4">EGI FJ00035</strain>
    </source>
</reference>
<keyword evidence="1 3" id="KW-0378">Hydrolase</keyword>
<dbReference type="Gene3D" id="3.40.50.1820">
    <property type="entry name" value="alpha/beta hydrolase"/>
    <property type="match status" value="1"/>
</dbReference>
<gene>
    <name evidence="3" type="ORF">N5A92_25915</name>
</gene>
<dbReference type="EMBL" id="JAOCZP010000014">
    <property type="protein sequence ID" value="MCT7378452.1"/>
    <property type="molecule type" value="Genomic_DNA"/>
</dbReference>
<dbReference type="Pfam" id="PF07859">
    <property type="entry name" value="Abhydrolase_3"/>
    <property type="match status" value="1"/>
</dbReference>
<dbReference type="InterPro" id="IPR013094">
    <property type="entry name" value="AB_hydrolase_3"/>
</dbReference>
<evidence type="ECO:0000259" key="2">
    <source>
        <dbReference type="Pfam" id="PF07859"/>
    </source>
</evidence>
<protein>
    <submittedName>
        <fullName evidence="3">Alpha/beta hydrolase</fullName>
    </submittedName>
</protein>
<dbReference type="InterPro" id="IPR050300">
    <property type="entry name" value="GDXG_lipolytic_enzyme"/>
</dbReference>
<evidence type="ECO:0000313" key="4">
    <source>
        <dbReference type="Proteomes" id="UP001320831"/>
    </source>
</evidence>